<feature type="region of interest" description="Disordered" evidence="1">
    <location>
        <begin position="1"/>
        <end position="104"/>
    </location>
</feature>
<keyword evidence="3" id="KW-1185">Reference proteome</keyword>
<protein>
    <submittedName>
        <fullName evidence="2">Uncharacterized protein</fullName>
    </submittedName>
</protein>
<dbReference type="Proteomes" id="UP000076842">
    <property type="component" value="Unassembled WGS sequence"/>
</dbReference>
<sequence>MVLTELGINQVFGSSHPSKASKPVLADRPTACQPENPSPQDGSPAFPAHSTPRQAAMDGSRLAAHGLAGQPAGFPTQHHATAAPPDFPPQTIVPETPGAWGGASMATFDVSDDLVLDGLDASQFSHFKISFI</sequence>
<organism evidence="2 3">
    <name type="scientific">Calocera cornea HHB12733</name>
    <dbReference type="NCBI Taxonomy" id="1353952"/>
    <lineage>
        <taxon>Eukaryota</taxon>
        <taxon>Fungi</taxon>
        <taxon>Dikarya</taxon>
        <taxon>Basidiomycota</taxon>
        <taxon>Agaricomycotina</taxon>
        <taxon>Dacrymycetes</taxon>
        <taxon>Dacrymycetales</taxon>
        <taxon>Dacrymycetaceae</taxon>
        <taxon>Calocera</taxon>
    </lineage>
</organism>
<evidence type="ECO:0000256" key="1">
    <source>
        <dbReference type="SAM" id="MobiDB-lite"/>
    </source>
</evidence>
<accession>A0A165E727</accession>
<evidence type="ECO:0000313" key="2">
    <source>
        <dbReference type="EMBL" id="KZT54238.1"/>
    </source>
</evidence>
<reference evidence="2 3" key="1">
    <citation type="journal article" date="2016" name="Mol. Biol. Evol.">
        <title>Comparative Genomics of Early-Diverging Mushroom-Forming Fungi Provides Insights into the Origins of Lignocellulose Decay Capabilities.</title>
        <authorList>
            <person name="Nagy L.G."/>
            <person name="Riley R."/>
            <person name="Tritt A."/>
            <person name="Adam C."/>
            <person name="Daum C."/>
            <person name="Floudas D."/>
            <person name="Sun H."/>
            <person name="Yadav J.S."/>
            <person name="Pangilinan J."/>
            <person name="Larsson K.H."/>
            <person name="Matsuura K."/>
            <person name="Barry K."/>
            <person name="Labutti K."/>
            <person name="Kuo R."/>
            <person name="Ohm R.A."/>
            <person name="Bhattacharya S.S."/>
            <person name="Shirouzu T."/>
            <person name="Yoshinaga Y."/>
            <person name="Martin F.M."/>
            <person name="Grigoriev I.V."/>
            <person name="Hibbett D.S."/>
        </authorList>
    </citation>
    <scope>NUCLEOTIDE SEQUENCE [LARGE SCALE GENOMIC DNA]</scope>
    <source>
        <strain evidence="2 3">HHB12733</strain>
    </source>
</reference>
<dbReference type="EMBL" id="KV424019">
    <property type="protein sequence ID" value="KZT54238.1"/>
    <property type="molecule type" value="Genomic_DNA"/>
</dbReference>
<proteinExistence type="predicted"/>
<name>A0A165E727_9BASI</name>
<dbReference type="AlphaFoldDB" id="A0A165E727"/>
<evidence type="ECO:0000313" key="3">
    <source>
        <dbReference type="Proteomes" id="UP000076842"/>
    </source>
</evidence>
<gene>
    <name evidence="2" type="ORF">CALCODRAFT_485751</name>
</gene>
<dbReference type="InParanoid" id="A0A165E727"/>